<organism evidence="1 2">
    <name type="scientific">Pleurodeles waltl</name>
    <name type="common">Iberian ribbed newt</name>
    <dbReference type="NCBI Taxonomy" id="8319"/>
    <lineage>
        <taxon>Eukaryota</taxon>
        <taxon>Metazoa</taxon>
        <taxon>Chordata</taxon>
        <taxon>Craniata</taxon>
        <taxon>Vertebrata</taxon>
        <taxon>Euteleostomi</taxon>
        <taxon>Amphibia</taxon>
        <taxon>Batrachia</taxon>
        <taxon>Caudata</taxon>
        <taxon>Salamandroidea</taxon>
        <taxon>Salamandridae</taxon>
        <taxon>Pleurodelinae</taxon>
        <taxon>Pleurodeles</taxon>
    </lineage>
</organism>
<proteinExistence type="predicted"/>
<dbReference type="AlphaFoldDB" id="A0AAV7L0A2"/>
<name>A0AAV7L0A2_PLEWA</name>
<accession>A0AAV7L0A2</accession>
<keyword evidence="2" id="KW-1185">Reference proteome</keyword>
<dbReference type="EMBL" id="JANPWB010000016">
    <property type="protein sequence ID" value="KAJ1083719.1"/>
    <property type="molecule type" value="Genomic_DNA"/>
</dbReference>
<protein>
    <submittedName>
        <fullName evidence="1">Uncharacterized protein</fullName>
    </submittedName>
</protein>
<evidence type="ECO:0000313" key="2">
    <source>
        <dbReference type="Proteomes" id="UP001066276"/>
    </source>
</evidence>
<gene>
    <name evidence="1" type="ORF">NDU88_003874</name>
</gene>
<evidence type="ECO:0000313" key="1">
    <source>
        <dbReference type="EMBL" id="KAJ1083719.1"/>
    </source>
</evidence>
<dbReference type="Proteomes" id="UP001066276">
    <property type="component" value="Chromosome 12"/>
</dbReference>
<sequence>MELLRIGTFATGKIDPEVPIDGDTVDNNLSKLSVTDEDPVDDIRLTSDGLVDDTVDEGLINEDTVDAIIDEKCNLAVNNTTDDGLTVNKEASS</sequence>
<comment type="caution">
    <text evidence="1">The sequence shown here is derived from an EMBL/GenBank/DDBJ whole genome shotgun (WGS) entry which is preliminary data.</text>
</comment>
<reference evidence="1" key="1">
    <citation type="journal article" date="2022" name="bioRxiv">
        <title>Sequencing and chromosome-scale assembly of the giantPleurodeles waltlgenome.</title>
        <authorList>
            <person name="Brown T."/>
            <person name="Elewa A."/>
            <person name="Iarovenko S."/>
            <person name="Subramanian E."/>
            <person name="Araus A.J."/>
            <person name="Petzold A."/>
            <person name="Susuki M."/>
            <person name="Suzuki K.-i.T."/>
            <person name="Hayashi T."/>
            <person name="Toyoda A."/>
            <person name="Oliveira C."/>
            <person name="Osipova E."/>
            <person name="Leigh N.D."/>
            <person name="Simon A."/>
            <person name="Yun M.H."/>
        </authorList>
    </citation>
    <scope>NUCLEOTIDE SEQUENCE</scope>
    <source>
        <strain evidence="1">20211129_DDA</strain>
        <tissue evidence="1">Liver</tissue>
    </source>
</reference>